<protein>
    <submittedName>
        <fullName evidence="1">Uncharacterized protein</fullName>
    </submittedName>
</protein>
<dbReference type="AlphaFoldDB" id="A0A1M6E2H2"/>
<keyword evidence="2" id="KW-1185">Reference proteome</keyword>
<reference evidence="1 2" key="1">
    <citation type="submission" date="2016-11" db="EMBL/GenBank/DDBJ databases">
        <authorList>
            <person name="Jaros S."/>
            <person name="Januszkiewicz K."/>
            <person name="Wedrychowicz H."/>
        </authorList>
    </citation>
    <scope>NUCLEOTIDE SEQUENCE [LARGE SCALE GENOMIC DNA]</scope>
    <source>
        <strain evidence="1 2">DSM 22807</strain>
    </source>
</reference>
<gene>
    <name evidence="1" type="ORF">SAMN05444337_0820</name>
</gene>
<evidence type="ECO:0000313" key="2">
    <source>
        <dbReference type="Proteomes" id="UP000184232"/>
    </source>
</evidence>
<evidence type="ECO:0000313" key="1">
    <source>
        <dbReference type="EMBL" id="SHI79593.1"/>
    </source>
</evidence>
<sequence>MIYGKYVWDGGYDVYESIQIKSDSTFEFNWHAGLAGEGITLGKWKVNNGNLVLNSFNQSSNTLNFVVLNELVNSKDFIEVKIVDQYGPVFGANCELLFKGNNVAFSTSNSDGIVMISKQKFDTIKITFIGKQEIIYLLKYKDFNFFEFEMLDKVDYLFFNNEKWKIKKNRLYSKRVKSIKSLEKNYYEKVE</sequence>
<dbReference type="EMBL" id="FQZH01000001">
    <property type="protein sequence ID" value="SHI79593.1"/>
    <property type="molecule type" value="Genomic_DNA"/>
</dbReference>
<accession>A0A1M6E2H2</accession>
<proteinExistence type="predicted"/>
<organism evidence="1 2">
    <name type="scientific">Flavobacterium haoranii</name>
    <dbReference type="NCBI Taxonomy" id="683124"/>
    <lineage>
        <taxon>Bacteria</taxon>
        <taxon>Pseudomonadati</taxon>
        <taxon>Bacteroidota</taxon>
        <taxon>Flavobacteriia</taxon>
        <taxon>Flavobacteriales</taxon>
        <taxon>Flavobacteriaceae</taxon>
        <taxon>Flavobacterium</taxon>
    </lineage>
</organism>
<name>A0A1M6E2H2_9FLAO</name>
<dbReference type="Proteomes" id="UP000184232">
    <property type="component" value="Unassembled WGS sequence"/>
</dbReference>